<name>A0A4C1Y2D1_EUMVA</name>
<evidence type="ECO:0000313" key="8">
    <source>
        <dbReference type="Proteomes" id="UP000299102"/>
    </source>
</evidence>
<protein>
    <submittedName>
        <fullName evidence="7">Xaa-Pro aminopeptidase 1</fullName>
    </submittedName>
</protein>
<dbReference type="GO" id="GO:0070006">
    <property type="term" value="F:metalloaminopeptidase activity"/>
    <property type="evidence" value="ECO:0007669"/>
    <property type="project" value="InterPro"/>
</dbReference>
<dbReference type="InterPro" id="IPR033740">
    <property type="entry name" value="Pept_M24B"/>
</dbReference>
<evidence type="ECO:0000259" key="4">
    <source>
        <dbReference type="Pfam" id="PF00557"/>
    </source>
</evidence>
<dbReference type="Pfam" id="PF16188">
    <property type="entry name" value="Peptidase_M24_C"/>
    <property type="match status" value="1"/>
</dbReference>
<dbReference type="SUPFAM" id="SSF53092">
    <property type="entry name" value="Creatinase/prolidase N-terminal domain"/>
    <property type="match status" value="1"/>
</dbReference>
<dbReference type="CDD" id="cd01085">
    <property type="entry name" value="APP"/>
    <property type="match status" value="1"/>
</dbReference>
<proteinExistence type="inferred from homology"/>
<dbReference type="Gene3D" id="3.90.230.10">
    <property type="entry name" value="Creatinase/methionine aminopeptidase superfamily"/>
    <property type="match status" value="1"/>
</dbReference>
<dbReference type="Pfam" id="PF16189">
    <property type="entry name" value="Creatinase_N_2"/>
    <property type="match status" value="1"/>
</dbReference>
<keyword evidence="8" id="KW-1185">Reference proteome</keyword>
<dbReference type="SUPFAM" id="SSF55920">
    <property type="entry name" value="Creatinase/aminopeptidase"/>
    <property type="match status" value="1"/>
</dbReference>
<dbReference type="InterPro" id="IPR000587">
    <property type="entry name" value="Creatinase_N"/>
</dbReference>
<keyword evidence="7" id="KW-0031">Aminopeptidase</keyword>
<dbReference type="Proteomes" id="UP000299102">
    <property type="component" value="Unassembled WGS sequence"/>
</dbReference>
<dbReference type="InterPro" id="IPR050422">
    <property type="entry name" value="X-Pro_aminopeptidase_P"/>
</dbReference>
<evidence type="ECO:0000313" key="7">
    <source>
        <dbReference type="EMBL" id="GBP68689.1"/>
    </source>
</evidence>
<dbReference type="InterPro" id="IPR000994">
    <property type="entry name" value="Pept_M24"/>
</dbReference>
<reference evidence="7 8" key="1">
    <citation type="journal article" date="2019" name="Commun. Biol.">
        <title>The bagworm genome reveals a unique fibroin gene that provides high tensile strength.</title>
        <authorList>
            <person name="Kono N."/>
            <person name="Nakamura H."/>
            <person name="Ohtoshi R."/>
            <person name="Tomita M."/>
            <person name="Numata K."/>
            <person name="Arakawa K."/>
        </authorList>
    </citation>
    <scope>NUCLEOTIDE SEQUENCE [LARGE SCALE GENOMIC DNA]</scope>
</reference>
<dbReference type="Pfam" id="PF01321">
    <property type="entry name" value="Creatinase_N"/>
    <property type="match status" value="1"/>
</dbReference>
<feature type="domain" description="Creatinase N-terminal" evidence="5">
    <location>
        <begin position="92"/>
        <end position="188"/>
    </location>
</feature>
<comment type="caution">
    <text evidence="7">The sequence shown here is derived from an EMBL/GenBank/DDBJ whole genome shotgun (WGS) entry which is preliminary data.</text>
</comment>
<feature type="domain" description="Peptidase M24 C-terminal" evidence="6">
    <location>
        <begin position="635"/>
        <end position="698"/>
    </location>
</feature>
<dbReference type="Gene3D" id="3.40.350.10">
    <property type="entry name" value="Creatinase/prolidase N-terminal domain"/>
    <property type="match status" value="2"/>
</dbReference>
<keyword evidence="2" id="KW-0479">Metal-binding</keyword>
<dbReference type="GO" id="GO:0005737">
    <property type="term" value="C:cytoplasm"/>
    <property type="evidence" value="ECO:0007669"/>
    <property type="project" value="UniProtKB-ARBA"/>
</dbReference>
<dbReference type="AlphaFoldDB" id="A0A4C1Y2D1"/>
<dbReference type="Pfam" id="PF00557">
    <property type="entry name" value="Peptidase_M24"/>
    <property type="match status" value="1"/>
</dbReference>
<dbReference type="GO" id="GO:0046872">
    <property type="term" value="F:metal ion binding"/>
    <property type="evidence" value="ECO:0007669"/>
    <property type="project" value="UniProtKB-KW"/>
</dbReference>
<dbReference type="FunFam" id="3.90.230.10:FF:000009">
    <property type="entry name" value="xaa-Pro aminopeptidase 2"/>
    <property type="match status" value="1"/>
</dbReference>
<evidence type="ECO:0000256" key="1">
    <source>
        <dbReference type="ARBA" id="ARBA00008766"/>
    </source>
</evidence>
<dbReference type="OrthoDB" id="9995434at2759"/>
<gene>
    <name evidence="7" type="primary">XPNPEP1</name>
    <name evidence="7" type="ORF">EVAR_42481_1</name>
</gene>
<evidence type="ECO:0000256" key="3">
    <source>
        <dbReference type="ARBA" id="ARBA00022801"/>
    </source>
</evidence>
<comment type="similarity">
    <text evidence="1">Belongs to the peptidase M24B family.</text>
</comment>
<keyword evidence="7" id="KW-0645">Protease</keyword>
<dbReference type="STRING" id="151549.A0A4C1Y2D1"/>
<dbReference type="PANTHER" id="PTHR43763">
    <property type="entry name" value="XAA-PRO AMINOPEPTIDASE 1"/>
    <property type="match status" value="1"/>
</dbReference>
<dbReference type="InterPro" id="IPR036005">
    <property type="entry name" value="Creatinase/aminopeptidase-like"/>
</dbReference>
<accession>A0A4C1Y2D1</accession>
<evidence type="ECO:0000259" key="5">
    <source>
        <dbReference type="Pfam" id="PF01321"/>
    </source>
</evidence>
<organism evidence="7 8">
    <name type="scientific">Eumeta variegata</name>
    <name type="common">Bagworm moth</name>
    <name type="synonym">Eumeta japonica</name>
    <dbReference type="NCBI Taxonomy" id="151549"/>
    <lineage>
        <taxon>Eukaryota</taxon>
        <taxon>Metazoa</taxon>
        <taxon>Ecdysozoa</taxon>
        <taxon>Arthropoda</taxon>
        <taxon>Hexapoda</taxon>
        <taxon>Insecta</taxon>
        <taxon>Pterygota</taxon>
        <taxon>Neoptera</taxon>
        <taxon>Endopterygota</taxon>
        <taxon>Lepidoptera</taxon>
        <taxon>Glossata</taxon>
        <taxon>Ditrysia</taxon>
        <taxon>Tineoidea</taxon>
        <taxon>Psychidae</taxon>
        <taxon>Oiketicinae</taxon>
        <taxon>Eumeta</taxon>
    </lineage>
</organism>
<feature type="domain" description="Peptidase M24" evidence="4">
    <location>
        <begin position="389"/>
        <end position="611"/>
    </location>
</feature>
<dbReference type="InterPro" id="IPR032416">
    <property type="entry name" value="Peptidase_M24_C"/>
</dbReference>
<evidence type="ECO:0000259" key="6">
    <source>
        <dbReference type="Pfam" id="PF16188"/>
    </source>
</evidence>
<dbReference type="PANTHER" id="PTHR43763:SF6">
    <property type="entry name" value="XAA-PRO AMINOPEPTIDASE 1"/>
    <property type="match status" value="1"/>
</dbReference>
<sequence>MASSVAWLEGVLLIWKSLKRKTFSIHSALVTGLNGHIPEYIYEWAEPNAPLQKINRDGSTTTRERVVELRRVMAAQTPPVHAYIIPTADAHSSQYIAPTDARREWITGFTASAAVAVVTADEALIWTDGRYFTQFYVEVDETVWTLMRQGTDASIQQWLTTSLESGSVIGIDPTTYTRPAWTSLETGLEAVNMSLQPTLNNLVDVARVNLADPPPARPNDPLVPLPIEFTGKQAGAKISELIVQINDRGASALILTALDDVAYTLNLRGKDIPFNPVFFAYLVIRPSAARNAILFWGDGVLTQTVQDHLSSEGVAVEPRPYSEIFDYLEAMARELPEDSLIWLSQEGSEAIHLAAVGSVNSDLDIRTLSTVTPVALMKCVKNEVELRGFRNAHVKDGLAVVRFLRWLHERVDAGDEVTEMDASDELEKLRKEEDHFEGPSFTTIAGAGENGAIIHYSPSRDPPETIITKDKMFLVDSGGQYWDGTTDITRTRHMNYTPTDWQRMTFTRVLKGQINLATAVFPRGTFGNTLDIFARQYLYEVGLDYAHGTGHGVGHYLNVHEGPSGIGSGSLRVIYTKGGSSLRVTEGSHIREPGYYEVGEFGIRHEDLVEVIEVNRDADHIHADVIESDFDGRGALGFYTISLAPHQTSCLDIDLMTDHELEYLNDYHARVLNTLGPILKERGLDEDYAFLERECAPLTRDGNAAHHATFSAALLGLSVFALWLRGWD</sequence>
<evidence type="ECO:0000256" key="2">
    <source>
        <dbReference type="ARBA" id="ARBA00022723"/>
    </source>
</evidence>
<dbReference type="InterPro" id="IPR029149">
    <property type="entry name" value="Creatin/AminoP/Spt16_N"/>
</dbReference>
<keyword evidence="3" id="KW-0378">Hydrolase</keyword>
<dbReference type="EMBL" id="BGZK01001020">
    <property type="protein sequence ID" value="GBP68689.1"/>
    <property type="molecule type" value="Genomic_DNA"/>
</dbReference>